<gene>
    <name evidence="6 7" type="primary">argJ</name>
    <name evidence="7" type="ORF">H9635_12290</name>
</gene>
<feature type="site" description="Involved in the stabilization of negative charge on the oxyanion by the formation of the oxyanion hole" evidence="6">
    <location>
        <position position="120"/>
    </location>
</feature>
<keyword evidence="3 6" id="KW-0808">Transferase</keyword>
<evidence type="ECO:0000256" key="6">
    <source>
        <dbReference type="HAMAP-Rule" id="MF_01106"/>
    </source>
</evidence>
<dbReference type="PANTHER" id="PTHR23100:SF0">
    <property type="entry name" value="ARGININE BIOSYNTHESIS BIFUNCTIONAL PROTEIN ARGJ, MITOCHONDRIAL"/>
    <property type="match status" value="1"/>
</dbReference>
<feature type="chain" id="PRO_5044938635" description="Arginine biosynthesis bifunctional protein ArgJ alpha chain" evidence="6">
    <location>
        <begin position="1"/>
        <end position="193"/>
    </location>
</feature>
<feature type="binding site" evidence="6">
    <location>
        <position position="183"/>
    </location>
    <ligand>
        <name>substrate</name>
    </ligand>
</feature>
<dbReference type="EC" id="2.3.1.1" evidence="6"/>
<evidence type="ECO:0000313" key="8">
    <source>
        <dbReference type="Proteomes" id="UP000619101"/>
    </source>
</evidence>
<feature type="chain" id="PRO_5044938636" description="Arginine biosynthesis bifunctional protein ArgJ beta chain" evidence="6">
    <location>
        <begin position="194"/>
        <end position="407"/>
    </location>
</feature>
<dbReference type="CDD" id="cd02152">
    <property type="entry name" value="OAT"/>
    <property type="match status" value="1"/>
</dbReference>
<comment type="caution">
    <text evidence="7">The sequence shown here is derived from an EMBL/GenBank/DDBJ whole genome shotgun (WGS) entry which is preliminary data.</text>
</comment>
<reference evidence="7 8" key="1">
    <citation type="submission" date="2020-08" db="EMBL/GenBank/DDBJ databases">
        <title>A Genomic Blueprint of the Chicken Gut Microbiome.</title>
        <authorList>
            <person name="Gilroy R."/>
            <person name="Ravi A."/>
            <person name="Getino M."/>
            <person name="Pursley I."/>
            <person name="Horton D.L."/>
            <person name="Alikhan N.-F."/>
            <person name="Baker D."/>
            <person name="Gharbi K."/>
            <person name="Hall N."/>
            <person name="Watson M."/>
            <person name="Adriaenssens E.M."/>
            <person name="Foster-Nyarko E."/>
            <person name="Jarju S."/>
            <person name="Secka A."/>
            <person name="Antonio M."/>
            <person name="Oren A."/>
            <person name="Chaudhuri R."/>
            <person name="La Ragione R.M."/>
            <person name="Hildebrand F."/>
            <person name="Pallen M.J."/>
        </authorList>
    </citation>
    <scope>NUCLEOTIDE SEQUENCE [LARGE SCALE GENOMIC DNA]</scope>
    <source>
        <strain evidence="7 8">A46</strain>
    </source>
</reference>
<dbReference type="NCBIfam" id="TIGR00120">
    <property type="entry name" value="ArgJ"/>
    <property type="match status" value="1"/>
</dbReference>
<evidence type="ECO:0000256" key="2">
    <source>
        <dbReference type="ARBA" id="ARBA00011475"/>
    </source>
</evidence>
<dbReference type="PANTHER" id="PTHR23100">
    <property type="entry name" value="ARGININE BIOSYNTHESIS BIFUNCTIONAL PROTEIN ARGJ"/>
    <property type="match status" value="1"/>
</dbReference>
<keyword evidence="6" id="KW-0963">Cytoplasm</keyword>
<dbReference type="EC" id="2.3.1.35" evidence="6"/>
<dbReference type="NCBIfam" id="NF003802">
    <property type="entry name" value="PRK05388.1"/>
    <property type="match status" value="1"/>
</dbReference>
<dbReference type="RefSeq" id="WP_191700601.1">
    <property type="nucleotide sequence ID" value="NZ_JACSPZ010000005.1"/>
</dbReference>
<keyword evidence="6" id="KW-0055">Arginine biosynthesis</keyword>
<feature type="binding site" evidence="6">
    <location>
        <position position="280"/>
    </location>
    <ligand>
        <name>substrate</name>
    </ligand>
</feature>
<evidence type="ECO:0000313" key="7">
    <source>
        <dbReference type="EMBL" id="MBD8037524.1"/>
    </source>
</evidence>
<keyword evidence="6" id="KW-0028">Amino-acid biosynthesis</keyword>
<feature type="active site" description="Nucleophile" evidence="6">
    <location>
        <position position="194"/>
    </location>
</feature>
<feature type="site" description="Involved in the stabilization of negative charge on the oxyanion by the formation of the oxyanion hole" evidence="6">
    <location>
        <position position="121"/>
    </location>
</feature>
<feature type="site" description="Cleavage; by autolysis" evidence="6">
    <location>
        <begin position="193"/>
        <end position="194"/>
    </location>
</feature>
<comment type="subunit">
    <text evidence="2 6">Heterotetramer of two alpha and two beta chains.</text>
</comment>
<feature type="binding site" evidence="6">
    <location>
        <position position="194"/>
    </location>
    <ligand>
        <name>substrate</name>
    </ligand>
</feature>
<accession>A0ABR8Y0C5</accession>
<dbReference type="HAMAP" id="MF_01106">
    <property type="entry name" value="ArgJ"/>
    <property type="match status" value="1"/>
</dbReference>
<feature type="binding site" evidence="6">
    <location>
        <position position="407"/>
    </location>
    <ligand>
        <name>substrate</name>
    </ligand>
</feature>
<protein>
    <recommendedName>
        <fullName evidence="6">Arginine biosynthesis bifunctional protein ArgJ</fullName>
    </recommendedName>
    <domain>
        <recommendedName>
            <fullName evidence="6">Glutamate N-acetyltransferase</fullName>
            <ecNumber evidence="6">2.3.1.35</ecNumber>
        </recommendedName>
        <alternativeName>
            <fullName evidence="6">Ornithine acetyltransferase</fullName>
            <shortName evidence="6">OATase</shortName>
        </alternativeName>
        <alternativeName>
            <fullName evidence="6">Ornithine transacetylase</fullName>
        </alternativeName>
    </domain>
    <domain>
        <recommendedName>
            <fullName evidence="6">Amino-acid acetyltransferase</fullName>
            <ecNumber evidence="6">2.3.1.1</ecNumber>
        </recommendedName>
        <alternativeName>
            <fullName evidence="6">N-acetylglutamate synthase</fullName>
            <shortName evidence="6">AGSase</shortName>
        </alternativeName>
    </domain>
    <component>
        <recommendedName>
            <fullName evidence="6">Arginine biosynthesis bifunctional protein ArgJ alpha chain</fullName>
        </recommendedName>
    </component>
    <component>
        <recommendedName>
            <fullName evidence="6">Arginine biosynthesis bifunctional protein ArgJ beta chain</fullName>
        </recommendedName>
    </component>
</protein>
<evidence type="ECO:0000256" key="1">
    <source>
        <dbReference type="ARBA" id="ARBA00006774"/>
    </source>
</evidence>
<keyword evidence="8" id="KW-1185">Reference proteome</keyword>
<dbReference type="Gene3D" id="3.10.20.340">
    <property type="entry name" value="ArgJ beta chain, C-terminal domain"/>
    <property type="match status" value="1"/>
</dbReference>
<evidence type="ECO:0000256" key="3">
    <source>
        <dbReference type="ARBA" id="ARBA00022679"/>
    </source>
</evidence>
<dbReference type="SUPFAM" id="SSF56266">
    <property type="entry name" value="DmpA/ArgJ-like"/>
    <property type="match status" value="1"/>
</dbReference>
<organism evidence="7 8">
    <name type="scientific">Solibacillus faecavium</name>
    <dbReference type="NCBI Taxonomy" id="2762221"/>
    <lineage>
        <taxon>Bacteria</taxon>
        <taxon>Bacillati</taxon>
        <taxon>Bacillota</taxon>
        <taxon>Bacilli</taxon>
        <taxon>Bacillales</taxon>
        <taxon>Caryophanaceae</taxon>
        <taxon>Solibacillus</taxon>
    </lineage>
</organism>
<keyword evidence="5 6" id="KW-0012">Acyltransferase</keyword>
<comment type="catalytic activity">
    <reaction evidence="6">
        <text>N(2)-acetyl-L-ornithine + L-glutamate = N-acetyl-L-glutamate + L-ornithine</text>
        <dbReference type="Rhea" id="RHEA:15349"/>
        <dbReference type="ChEBI" id="CHEBI:29985"/>
        <dbReference type="ChEBI" id="CHEBI:44337"/>
        <dbReference type="ChEBI" id="CHEBI:46911"/>
        <dbReference type="ChEBI" id="CHEBI:57805"/>
        <dbReference type="EC" id="2.3.1.35"/>
    </reaction>
</comment>
<comment type="similarity">
    <text evidence="1 6">Belongs to the ArgJ family.</text>
</comment>
<comment type="pathway">
    <text evidence="6">Amino-acid biosynthesis; L-arginine biosynthesis; L-ornithine and N-acetyl-L-glutamate from L-glutamate and N(2)-acetyl-L-ornithine (cyclic): step 1/1.</text>
</comment>
<comment type="function">
    <text evidence="6">Catalyzes two activities which are involved in the cyclic version of arginine biosynthesis: the synthesis of N-acetylglutamate from glutamate and acetyl-CoA as the acetyl donor, and of ornithine by transacetylation between N(2)-acetylornithine and glutamate.</text>
</comment>
<dbReference type="InterPro" id="IPR042195">
    <property type="entry name" value="ArgJ_beta_C"/>
</dbReference>
<evidence type="ECO:0000256" key="4">
    <source>
        <dbReference type="ARBA" id="ARBA00022813"/>
    </source>
</evidence>
<feature type="binding site" evidence="6">
    <location>
        <position position="402"/>
    </location>
    <ligand>
        <name>substrate</name>
    </ligand>
</feature>
<sequence>MASTIEMKKLSSKNIVSPKGFTAAGVHCGIKHKKKDLAILVSDVPASVAGVFTTNAVQAAPLKVTKEVVYGTKKMQAMIVNSGNANACTGKQGIADAYEMQRLAALKLGISEGLVGVASTGVIGEIMKMEPIKKGMEMLLPDSKLENGIDFSQAILTTDTVMKNTTYATIIDGKEVIVSGTAKGSGMIEPNMATMLGFITTDANIESDELQKALSNVTDCTFNSITVDGDTSTNDTVVVMANGLAGNEPLSPAHPDWENFYTALRLVSEDLAKSIARDGEGATKLIEVEVDGAISDEEARKIAKTVVGSPLVKTAVFGCDANWGRIIAAVGYSGAVVDPDKITIKIGGATMVENGEPINFSEEALIEILKQHEVKIFVSLEVGDGHGFAWGCDLTYDYVQINASYRS</sequence>
<comment type="catalytic activity">
    <reaction evidence="6">
        <text>L-glutamate + acetyl-CoA = N-acetyl-L-glutamate + CoA + H(+)</text>
        <dbReference type="Rhea" id="RHEA:24292"/>
        <dbReference type="ChEBI" id="CHEBI:15378"/>
        <dbReference type="ChEBI" id="CHEBI:29985"/>
        <dbReference type="ChEBI" id="CHEBI:44337"/>
        <dbReference type="ChEBI" id="CHEBI:57287"/>
        <dbReference type="ChEBI" id="CHEBI:57288"/>
        <dbReference type="EC" id="2.3.1.1"/>
    </reaction>
</comment>
<dbReference type="Gene3D" id="3.30.2330.10">
    <property type="entry name" value="arginine biosynthesis bifunctional protein suprefamily"/>
    <property type="match status" value="1"/>
</dbReference>
<dbReference type="GO" id="GO:0004358">
    <property type="term" value="F:L-glutamate N-acetyltransferase activity, acting on acetyl-L-ornithine as donor"/>
    <property type="evidence" value="ECO:0007669"/>
    <property type="project" value="UniProtKB-EC"/>
</dbReference>
<comment type="subcellular location">
    <subcellularLocation>
        <location evidence="6">Cytoplasm</location>
    </subcellularLocation>
</comment>
<evidence type="ECO:0000256" key="5">
    <source>
        <dbReference type="ARBA" id="ARBA00023315"/>
    </source>
</evidence>
<feature type="binding site" evidence="6">
    <location>
        <position position="157"/>
    </location>
    <ligand>
        <name>substrate</name>
    </ligand>
</feature>
<dbReference type="Gene3D" id="3.60.70.12">
    <property type="entry name" value="L-amino peptidase D-ALA esterase/amidase"/>
    <property type="match status" value="1"/>
</dbReference>
<name>A0ABR8Y0C5_9BACL</name>
<keyword evidence="4 6" id="KW-0068">Autocatalytic cleavage</keyword>
<keyword evidence="6" id="KW-0511">Multifunctional enzyme</keyword>
<dbReference type="Proteomes" id="UP000619101">
    <property type="component" value="Unassembled WGS sequence"/>
</dbReference>
<dbReference type="InterPro" id="IPR002813">
    <property type="entry name" value="Arg_biosynth_ArgJ"/>
</dbReference>
<dbReference type="EMBL" id="JACSPZ010000005">
    <property type="protein sequence ID" value="MBD8037524.1"/>
    <property type="molecule type" value="Genomic_DNA"/>
</dbReference>
<dbReference type="InterPro" id="IPR016117">
    <property type="entry name" value="ArgJ-like_dom_sf"/>
</dbReference>
<comment type="pathway">
    <text evidence="6">Amino-acid biosynthesis; L-arginine biosynthesis; N(2)-acetyl-L-ornithine from L-glutamate: step 1/4.</text>
</comment>
<proteinExistence type="inferred from homology"/>
<dbReference type="Pfam" id="PF01960">
    <property type="entry name" value="ArgJ"/>
    <property type="match status" value="1"/>
</dbReference>